<dbReference type="EMBL" id="CP047593">
    <property type="protein sequence ID" value="QHI70789.1"/>
    <property type="molecule type" value="Genomic_DNA"/>
</dbReference>
<reference evidence="2 3" key="1">
    <citation type="submission" date="2020-01" db="EMBL/GenBank/DDBJ databases">
        <title>Ponticoccus aerotolerans gen. nov., sp. nov., an anaerobic bacterium and proposal of Ponticoccusceae fam. nov., Ponticoccusles ord. nov. and Ponticoccuse classis nov. in the phylum Kiritimatiellaeota.</title>
        <authorList>
            <person name="Zhou L.Y."/>
            <person name="Du Z.J."/>
        </authorList>
    </citation>
    <scope>NUCLEOTIDE SEQUENCE [LARGE SCALE GENOMIC DNA]</scope>
    <source>
        <strain evidence="2 3">S-5007</strain>
    </source>
</reference>
<keyword evidence="3" id="KW-1185">Reference proteome</keyword>
<keyword evidence="1" id="KW-1133">Transmembrane helix</keyword>
<sequence length="369" mass="41399">MQHKNWKLKKPAQGVSKAVLLSAGIHAVLLVWAGGVVVFSVVQKSEKKFVPPPPVRRPKMQIKKPTVRVKKKVYPKSSQRISSKNMQTATGIRLTKTGLVSEGLGGGVEGFELMPDIADVTLLGGKESLAVGNDFEGVFYALCVDRQGRKLSGGEDTYIEELRRFYEHGWNPKTLMRYYRAPQKLYTTFFYLPTIGFEHIPRSFGIPDSLDTEQWLVHYQGRIMSRTGGRFRFWGRGLAVLALRVDEKEVGFLGQQAIAFRTSDWRSSAEQNMKYYSVRSPMVIGDWFSLEADVPVSMDVLIGDFNGYDSAATLTVQEEGVIYPKNRDGAPILPVFKTAEIPPNLLDEIRYLTIAGDADLESSLMFNVF</sequence>
<gene>
    <name evidence="2" type="ORF">GT409_15520</name>
</gene>
<evidence type="ECO:0000256" key="1">
    <source>
        <dbReference type="SAM" id="Phobius"/>
    </source>
</evidence>
<dbReference type="KEGG" id="taer:GT409_15520"/>
<evidence type="ECO:0000313" key="3">
    <source>
        <dbReference type="Proteomes" id="UP000464954"/>
    </source>
</evidence>
<accession>A0A6P1M7V2</accession>
<keyword evidence="1" id="KW-0812">Transmembrane</keyword>
<feature type="transmembrane region" description="Helical" evidence="1">
    <location>
        <begin position="20"/>
        <end position="42"/>
    </location>
</feature>
<dbReference type="AlphaFoldDB" id="A0A6P1M7V2"/>
<organism evidence="2 3">
    <name type="scientific">Tichowtungia aerotolerans</name>
    <dbReference type="NCBI Taxonomy" id="2697043"/>
    <lineage>
        <taxon>Bacteria</taxon>
        <taxon>Pseudomonadati</taxon>
        <taxon>Kiritimatiellota</taxon>
        <taxon>Tichowtungiia</taxon>
        <taxon>Tichowtungiales</taxon>
        <taxon>Tichowtungiaceae</taxon>
        <taxon>Tichowtungia</taxon>
    </lineage>
</organism>
<keyword evidence="1" id="KW-0472">Membrane</keyword>
<name>A0A6P1M7V2_9BACT</name>
<dbReference type="RefSeq" id="WP_160629961.1">
    <property type="nucleotide sequence ID" value="NZ_CP047593.1"/>
</dbReference>
<evidence type="ECO:0000313" key="2">
    <source>
        <dbReference type="EMBL" id="QHI70789.1"/>
    </source>
</evidence>
<proteinExistence type="predicted"/>
<protein>
    <submittedName>
        <fullName evidence="2">Uncharacterized protein</fullName>
    </submittedName>
</protein>
<dbReference type="Proteomes" id="UP000464954">
    <property type="component" value="Chromosome"/>
</dbReference>